<dbReference type="SUPFAM" id="SSF47203">
    <property type="entry name" value="Acyl-CoA dehydrogenase C-terminal domain-like"/>
    <property type="match status" value="1"/>
</dbReference>
<dbReference type="Gene3D" id="1.20.140.10">
    <property type="entry name" value="Butyryl-CoA Dehydrogenase, subunit A, domain 3"/>
    <property type="match status" value="1"/>
</dbReference>
<dbReference type="InterPro" id="IPR009100">
    <property type="entry name" value="AcylCoA_DH/oxidase_NM_dom_sf"/>
</dbReference>
<evidence type="ECO:0000259" key="5">
    <source>
        <dbReference type="Pfam" id="PF08028"/>
    </source>
</evidence>
<gene>
    <name evidence="6" type="ORF">RR42_s2345</name>
</gene>
<dbReference type="InterPro" id="IPR037069">
    <property type="entry name" value="AcylCoA_DH/ox_N_sf"/>
</dbReference>
<feature type="domain" description="Acyl-CoA dehydrogenase C-terminal" evidence="5">
    <location>
        <begin position="271"/>
        <end position="400"/>
    </location>
</feature>
<dbReference type="GO" id="GO:0003995">
    <property type="term" value="F:acyl-CoA dehydrogenase activity"/>
    <property type="evidence" value="ECO:0007669"/>
    <property type="project" value="TreeGrafter"/>
</dbReference>
<dbReference type="GO" id="GO:0005737">
    <property type="term" value="C:cytoplasm"/>
    <property type="evidence" value="ECO:0007669"/>
    <property type="project" value="TreeGrafter"/>
</dbReference>
<dbReference type="GO" id="GO:0033539">
    <property type="term" value="P:fatty acid beta-oxidation using acyl-CoA dehydrogenase"/>
    <property type="evidence" value="ECO:0007669"/>
    <property type="project" value="TreeGrafter"/>
</dbReference>
<evidence type="ECO:0000259" key="4">
    <source>
        <dbReference type="Pfam" id="PF02771"/>
    </source>
</evidence>
<keyword evidence="7" id="KW-1185">Reference proteome</keyword>
<feature type="domain" description="Acyl-CoA dehydrogenase/oxidase N-terminal" evidence="4">
    <location>
        <begin position="50"/>
        <end position="133"/>
    </location>
</feature>
<dbReference type="PANTHER" id="PTHR48083:SF19">
    <property type="entry name" value="FLAVIN-DEPENDENT MONOOXYGENASE, OXYGENASE SUBUNIT HSAA"/>
    <property type="match status" value="1"/>
</dbReference>
<dbReference type="Gene3D" id="1.10.540.10">
    <property type="entry name" value="Acyl-CoA dehydrogenase/oxidase, N-terminal domain"/>
    <property type="match status" value="1"/>
</dbReference>
<dbReference type="InterPro" id="IPR013107">
    <property type="entry name" value="Acyl-CoA_DH_C"/>
</dbReference>
<organism evidence="6 7">
    <name type="scientific">Cupriavidus basilensis</name>
    <dbReference type="NCBI Taxonomy" id="68895"/>
    <lineage>
        <taxon>Bacteria</taxon>
        <taxon>Pseudomonadati</taxon>
        <taxon>Pseudomonadota</taxon>
        <taxon>Betaproteobacteria</taxon>
        <taxon>Burkholderiales</taxon>
        <taxon>Burkholderiaceae</taxon>
        <taxon>Cupriavidus</taxon>
    </lineage>
</organism>
<dbReference type="PANTHER" id="PTHR48083">
    <property type="entry name" value="MEDIUM-CHAIN SPECIFIC ACYL-COA DEHYDROGENASE, MITOCHONDRIAL-RELATED"/>
    <property type="match status" value="1"/>
</dbReference>
<dbReference type="Pfam" id="PF02771">
    <property type="entry name" value="Acyl-CoA_dh_N"/>
    <property type="match status" value="1"/>
</dbReference>
<evidence type="ECO:0000313" key="7">
    <source>
        <dbReference type="Proteomes" id="UP000031843"/>
    </source>
</evidence>
<accession>A0A0C4YDZ9</accession>
<dbReference type="GO" id="GO:0050660">
    <property type="term" value="F:flavin adenine dinucleotide binding"/>
    <property type="evidence" value="ECO:0007669"/>
    <property type="project" value="InterPro"/>
</dbReference>
<dbReference type="InterPro" id="IPR036250">
    <property type="entry name" value="AcylCo_DH-like_C"/>
</dbReference>
<name>A0A0C4YDZ9_9BURK</name>
<evidence type="ECO:0000313" key="6">
    <source>
        <dbReference type="EMBL" id="AJG23927.1"/>
    </source>
</evidence>
<dbReference type="STRING" id="68895.RR42_s2345"/>
<dbReference type="SUPFAM" id="SSF56645">
    <property type="entry name" value="Acyl-CoA dehydrogenase NM domain-like"/>
    <property type="match status" value="1"/>
</dbReference>
<sequence>MARGGGDGSMKARQDRPGGRQEEMAVHRDNYPEGLAAELIGRAHEMIPVLAQRAGQAEAQARIPADTVADMQAAGFFKVLQPRRYGGHELDPQTFFEIQMALAKGCMSTAWVYGVVGVHNWQLALFDGRAQQDVWGTDASTLIASTYMPVGKVVPVDGGFRFSGHWKFSSGSELCDWIFLGGLVPPQQPGAAPEYRTFLLPRGDYTIVRNWDVLGLRATGSHDIVVDDVFVPAYRTHSAIDGAIGTSPGLSLNKAALYQLPFAQIFVRAVCTACIGALEGGLDDFVAYADGRVSANSGGRTAEDGGAQLACANAAAGIDEMRTILRRNFDELMATAQRGEQLDTARRLHFRYQSSQVAERCAQLASSLLRYAGGNGIYVTNPLVRRFLDLHAARAHYANNLDRFGQNLGGVMMGRTNTDFFI</sequence>
<reference evidence="6 7" key="1">
    <citation type="journal article" date="2015" name="Genome Announc.">
        <title>Complete Genome Sequence of Cupriavidus basilensis 4G11, Isolated from the Oak Ridge Field Research Center Site.</title>
        <authorList>
            <person name="Ray J."/>
            <person name="Waters R.J."/>
            <person name="Skerker J.M."/>
            <person name="Kuehl J.V."/>
            <person name="Price M.N."/>
            <person name="Huang J."/>
            <person name="Chakraborty R."/>
            <person name="Arkin A.P."/>
            <person name="Deutschbauer A."/>
        </authorList>
    </citation>
    <scope>NUCLEOTIDE SEQUENCE [LARGE SCALE GENOMIC DNA]</scope>
    <source>
        <strain evidence="6">4G11</strain>
    </source>
</reference>
<dbReference type="EMBL" id="CP010537">
    <property type="protein sequence ID" value="AJG23927.1"/>
    <property type="molecule type" value="Genomic_DNA"/>
</dbReference>
<dbReference type="InterPro" id="IPR046373">
    <property type="entry name" value="Acyl-CoA_Oxase/DH_mid-dom_sf"/>
</dbReference>
<evidence type="ECO:0000256" key="2">
    <source>
        <dbReference type="ARBA" id="ARBA00049661"/>
    </source>
</evidence>
<protein>
    <submittedName>
        <fullName evidence="6">Pigment protein</fullName>
    </submittedName>
</protein>
<comment type="similarity">
    <text evidence="2">Belongs to the HpaH/HsaA monooxygenase family.</text>
</comment>
<dbReference type="Gene3D" id="2.40.110.10">
    <property type="entry name" value="Butyryl-CoA Dehydrogenase, subunit A, domain 2"/>
    <property type="match status" value="1"/>
</dbReference>
<feature type="compositionally biased region" description="Basic and acidic residues" evidence="3">
    <location>
        <begin position="10"/>
        <end position="25"/>
    </location>
</feature>
<keyword evidence="1" id="KW-0560">Oxidoreductase</keyword>
<dbReference type="InterPro" id="IPR013786">
    <property type="entry name" value="AcylCoA_DH/ox_N"/>
</dbReference>
<evidence type="ECO:0000256" key="3">
    <source>
        <dbReference type="SAM" id="MobiDB-lite"/>
    </source>
</evidence>
<dbReference type="PIRSF" id="PIRSF016578">
    <property type="entry name" value="HsaA"/>
    <property type="match status" value="1"/>
</dbReference>
<proteinExistence type="inferred from homology"/>
<feature type="region of interest" description="Disordered" evidence="3">
    <location>
        <begin position="1"/>
        <end position="25"/>
    </location>
</feature>
<dbReference type="InterPro" id="IPR050741">
    <property type="entry name" value="Acyl-CoA_dehydrogenase"/>
</dbReference>
<dbReference type="Proteomes" id="UP000031843">
    <property type="component" value="Chromosome secondary"/>
</dbReference>
<dbReference type="AlphaFoldDB" id="A0A0C4YDZ9"/>
<dbReference type="KEGG" id="cbw:RR42_s2345"/>
<dbReference type="Pfam" id="PF08028">
    <property type="entry name" value="Acyl-CoA_dh_2"/>
    <property type="match status" value="1"/>
</dbReference>
<evidence type="ECO:0000256" key="1">
    <source>
        <dbReference type="ARBA" id="ARBA00023002"/>
    </source>
</evidence>
<dbReference type="GO" id="GO:0016712">
    <property type="term" value="F:oxidoreductase activity, acting on paired donors, with incorporation or reduction of molecular oxygen, reduced flavin or flavoprotein as one donor, and incorporation of one atom of oxygen"/>
    <property type="evidence" value="ECO:0007669"/>
    <property type="project" value="TreeGrafter"/>
</dbReference>